<dbReference type="GO" id="GO:0061630">
    <property type="term" value="F:ubiquitin protein ligase activity"/>
    <property type="evidence" value="ECO:0007669"/>
    <property type="project" value="InterPro"/>
</dbReference>
<keyword evidence="4 9" id="KW-0863">Zinc-finger</keyword>
<reference evidence="13" key="1">
    <citation type="submission" date="2015-11" db="EMBL/GenBank/DDBJ databases">
        <title>De novo transcriptome assembly of four potential Pierce s Disease insect vectors from Arizona vineyards.</title>
        <authorList>
            <person name="Tassone E.E."/>
        </authorList>
    </citation>
    <scope>NUCLEOTIDE SEQUENCE</scope>
</reference>
<evidence type="ECO:0000256" key="1">
    <source>
        <dbReference type="ARBA" id="ARBA00004141"/>
    </source>
</evidence>
<evidence type="ECO:0000256" key="3">
    <source>
        <dbReference type="ARBA" id="ARBA00022723"/>
    </source>
</evidence>
<evidence type="ECO:0000259" key="12">
    <source>
        <dbReference type="PROSITE" id="PS50089"/>
    </source>
</evidence>
<dbReference type="Pfam" id="PF13639">
    <property type="entry name" value="zf-RING_2"/>
    <property type="match status" value="1"/>
</dbReference>
<keyword evidence="5" id="KW-0833">Ubl conjugation pathway</keyword>
<evidence type="ECO:0000256" key="9">
    <source>
        <dbReference type="PROSITE-ProRule" id="PRU00175"/>
    </source>
</evidence>
<name>A0A1B6GUA1_9HEMI</name>
<dbReference type="GO" id="GO:1904294">
    <property type="term" value="P:positive regulation of ERAD pathway"/>
    <property type="evidence" value="ECO:0007669"/>
    <property type="project" value="InterPro"/>
</dbReference>
<evidence type="ECO:0000256" key="8">
    <source>
        <dbReference type="ARBA" id="ARBA00023136"/>
    </source>
</evidence>
<keyword evidence="3" id="KW-0479">Metal-binding</keyword>
<sequence>MAFRESNSNHDSIHSSLSMGNLAQLERRTVEGSRIIRDNLNSVFEELRPLVQPRLESSHSASRITLSNWIHSRPVSSMSAPTISSRNDMESYVINLETDERDSGGSGSSGASRGSSDGISVDTSNSSQSLPSVPSGTGAPEPEANNNAPADENVADILALSPEASACLRIVKKYLPFVIILLAKTIFDYSPAILLFIGLYGTFAFYNSRLKAEIAQHAQRNIVFLVSAIIHLLITICVFYYLYDKWKLYLSLVFIPPYVQPLTVSDLLWLVAVTDFILKLITIIIKILLTLIPHKWFETKRRGKWYLAIETTSQLYRSLVPIQPWLYYLLESYQGPQKVVGVFLSAAYMVSKGADLMSRARAWWASVLKLLQNVQLGVSPTKDQLSSAGRTCPICHDDYDKPVLLSCRHVFCESCVARWFDNEQTCPLCRAKVVDDPSWRDGSTTYFAQLF</sequence>
<dbReference type="PANTHER" id="PTHR15860:SF0">
    <property type="entry name" value="LP20373P"/>
    <property type="match status" value="1"/>
</dbReference>
<dbReference type="PROSITE" id="PS00518">
    <property type="entry name" value="ZF_RING_1"/>
    <property type="match status" value="1"/>
</dbReference>
<dbReference type="GO" id="GO:0016020">
    <property type="term" value="C:membrane"/>
    <property type="evidence" value="ECO:0007669"/>
    <property type="project" value="UniProtKB-SubCell"/>
</dbReference>
<feature type="region of interest" description="Disordered" evidence="10">
    <location>
        <begin position="98"/>
        <end position="148"/>
    </location>
</feature>
<feature type="compositionally biased region" description="Low complexity" evidence="10">
    <location>
        <begin position="109"/>
        <end position="148"/>
    </location>
</feature>
<protein>
    <recommendedName>
        <fullName evidence="12">RING-type domain-containing protein</fullName>
    </recommendedName>
</protein>
<evidence type="ECO:0000256" key="11">
    <source>
        <dbReference type="SAM" id="Phobius"/>
    </source>
</evidence>
<dbReference type="EMBL" id="GECZ01003773">
    <property type="protein sequence ID" value="JAS65996.1"/>
    <property type="molecule type" value="Transcribed_RNA"/>
</dbReference>
<keyword evidence="7 11" id="KW-1133">Transmembrane helix</keyword>
<dbReference type="GO" id="GO:0008270">
    <property type="term" value="F:zinc ion binding"/>
    <property type="evidence" value="ECO:0007669"/>
    <property type="project" value="UniProtKB-KW"/>
</dbReference>
<feature type="transmembrane region" description="Helical" evidence="11">
    <location>
        <begin position="222"/>
        <end position="243"/>
    </location>
</feature>
<evidence type="ECO:0000256" key="2">
    <source>
        <dbReference type="ARBA" id="ARBA00022692"/>
    </source>
</evidence>
<keyword evidence="2 11" id="KW-0812">Transmembrane</keyword>
<evidence type="ECO:0000256" key="4">
    <source>
        <dbReference type="ARBA" id="ARBA00022771"/>
    </source>
</evidence>
<dbReference type="SUPFAM" id="SSF57850">
    <property type="entry name" value="RING/U-box"/>
    <property type="match status" value="1"/>
</dbReference>
<feature type="transmembrane region" description="Helical" evidence="11">
    <location>
        <begin position="174"/>
        <end position="201"/>
    </location>
</feature>
<dbReference type="InterPro" id="IPR013083">
    <property type="entry name" value="Znf_RING/FYVE/PHD"/>
</dbReference>
<dbReference type="SMART" id="SM00184">
    <property type="entry name" value="RING"/>
    <property type="match status" value="1"/>
</dbReference>
<evidence type="ECO:0000313" key="13">
    <source>
        <dbReference type="EMBL" id="JAS65996.1"/>
    </source>
</evidence>
<dbReference type="PANTHER" id="PTHR15860">
    <property type="entry name" value="UNCHARACTERIZED RING FINGER-CONTAINING PROTEIN"/>
    <property type="match status" value="1"/>
</dbReference>
<dbReference type="InterPro" id="IPR017907">
    <property type="entry name" value="Znf_RING_CS"/>
</dbReference>
<gene>
    <name evidence="13" type="ORF">g.14799</name>
</gene>
<evidence type="ECO:0000256" key="5">
    <source>
        <dbReference type="ARBA" id="ARBA00022786"/>
    </source>
</evidence>
<organism evidence="13">
    <name type="scientific">Cuerna arida</name>
    <dbReference type="NCBI Taxonomy" id="1464854"/>
    <lineage>
        <taxon>Eukaryota</taxon>
        <taxon>Metazoa</taxon>
        <taxon>Ecdysozoa</taxon>
        <taxon>Arthropoda</taxon>
        <taxon>Hexapoda</taxon>
        <taxon>Insecta</taxon>
        <taxon>Pterygota</taxon>
        <taxon>Neoptera</taxon>
        <taxon>Paraneoptera</taxon>
        <taxon>Hemiptera</taxon>
        <taxon>Auchenorrhyncha</taxon>
        <taxon>Membracoidea</taxon>
        <taxon>Cicadellidae</taxon>
        <taxon>Cicadellinae</taxon>
        <taxon>Proconiini</taxon>
        <taxon>Cuerna</taxon>
    </lineage>
</organism>
<keyword evidence="8 11" id="KW-0472">Membrane</keyword>
<evidence type="ECO:0000256" key="7">
    <source>
        <dbReference type="ARBA" id="ARBA00022989"/>
    </source>
</evidence>
<evidence type="ECO:0000256" key="6">
    <source>
        <dbReference type="ARBA" id="ARBA00022833"/>
    </source>
</evidence>
<dbReference type="PROSITE" id="PS50089">
    <property type="entry name" value="ZF_RING_2"/>
    <property type="match status" value="1"/>
</dbReference>
<evidence type="ECO:0000256" key="10">
    <source>
        <dbReference type="SAM" id="MobiDB-lite"/>
    </source>
</evidence>
<dbReference type="InterPro" id="IPR001841">
    <property type="entry name" value="Znf_RING"/>
</dbReference>
<accession>A0A1B6GUA1</accession>
<dbReference type="Gene3D" id="3.30.40.10">
    <property type="entry name" value="Zinc/RING finger domain, C3HC4 (zinc finger)"/>
    <property type="match status" value="1"/>
</dbReference>
<dbReference type="AlphaFoldDB" id="A0A1B6GUA1"/>
<proteinExistence type="predicted"/>
<comment type="subcellular location">
    <subcellularLocation>
        <location evidence="1">Membrane</location>
        <topology evidence="1">Multi-pass membrane protein</topology>
    </subcellularLocation>
</comment>
<feature type="domain" description="RING-type" evidence="12">
    <location>
        <begin position="392"/>
        <end position="430"/>
    </location>
</feature>
<dbReference type="InterPro" id="IPR044235">
    <property type="entry name" value="RNFT1/2"/>
</dbReference>
<feature type="transmembrane region" description="Helical" evidence="11">
    <location>
        <begin position="267"/>
        <end position="292"/>
    </location>
</feature>
<keyword evidence="6" id="KW-0862">Zinc</keyword>